<dbReference type="AlphaFoldDB" id="A0A1E3IW14"/>
<feature type="domain" description="Ribosomal protein/NADH dehydrogenase" evidence="4">
    <location>
        <begin position="43"/>
        <end position="144"/>
    </location>
</feature>
<dbReference type="EMBL" id="AWGH01000017">
    <property type="protein sequence ID" value="ODN92810.1"/>
    <property type="molecule type" value="Genomic_DNA"/>
</dbReference>
<dbReference type="GeneID" id="30194819"/>
<dbReference type="GO" id="GO:0005739">
    <property type="term" value="C:mitochondrion"/>
    <property type="evidence" value="ECO:0007669"/>
    <property type="project" value="UniProtKB-SubCell"/>
</dbReference>
<evidence type="ECO:0000256" key="2">
    <source>
        <dbReference type="ARBA" id="ARBA00023128"/>
    </source>
</evidence>
<evidence type="ECO:0000259" key="4">
    <source>
        <dbReference type="SMART" id="SM00916"/>
    </source>
</evidence>
<protein>
    <recommendedName>
        <fullName evidence="4">Ribosomal protein/NADH dehydrogenase domain-containing protein</fullName>
    </recommendedName>
</protein>
<dbReference type="OrthoDB" id="1696305at2759"/>
<evidence type="ECO:0000313" key="6">
    <source>
        <dbReference type="Proteomes" id="UP000094819"/>
    </source>
</evidence>
<keyword evidence="6" id="KW-1185">Reference proteome</keyword>
<keyword evidence="2" id="KW-0496">Mitochondrion</keyword>
<proteinExistence type="predicted"/>
<dbReference type="RefSeq" id="XP_019030437.1">
    <property type="nucleotide sequence ID" value="XM_019177686.1"/>
</dbReference>
<comment type="caution">
    <text evidence="5">The sequence shown here is derived from an EMBL/GenBank/DDBJ whole genome shotgun (WGS) entry which is preliminary data.</text>
</comment>
<sequence length="162" mass="17582">MPALPKTLNRLPLKQAASSLRENSANVTLSPSVSALSMRFVAKNSEAGPRQFLRQYAPSLAYANPSLPILVHRIPDPRSKHKNPENPDKEAIETGLFGGKGGVKEMPKPEMILEFHDGPKQVLPLSHLDGEKILGQLLSVAGEARHAGLLNEPTQTVEEIKA</sequence>
<feature type="region of interest" description="Disordered" evidence="3">
    <location>
        <begin position="73"/>
        <end position="103"/>
    </location>
</feature>
<comment type="subcellular location">
    <subcellularLocation>
        <location evidence="1">Mitochondrion</location>
    </subcellularLocation>
</comment>
<feature type="compositionally biased region" description="Basic and acidic residues" evidence="3">
    <location>
        <begin position="73"/>
        <end position="92"/>
    </location>
</feature>
<name>A0A1E3IW14_9TREE</name>
<organism evidence="5 6">
    <name type="scientific">Cryptococcus wingfieldii CBS 7118</name>
    <dbReference type="NCBI Taxonomy" id="1295528"/>
    <lineage>
        <taxon>Eukaryota</taxon>
        <taxon>Fungi</taxon>
        <taxon>Dikarya</taxon>
        <taxon>Basidiomycota</taxon>
        <taxon>Agaricomycotina</taxon>
        <taxon>Tremellomycetes</taxon>
        <taxon>Tremellales</taxon>
        <taxon>Cryptococcaceae</taxon>
        <taxon>Cryptococcus</taxon>
    </lineage>
</organism>
<dbReference type="InterPro" id="IPR007741">
    <property type="entry name" value="Ribosomal_mL43/mS25/NADH_DH"/>
</dbReference>
<gene>
    <name evidence="5" type="ORF">L198_05606</name>
</gene>
<evidence type="ECO:0000256" key="3">
    <source>
        <dbReference type="SAM" id="MobiDB-lite"/>
    </source>
</evidence>
<reference evidence="5 6" key="1">
    <citation type="submission" date="2016-06" db="EMBL/GenBank/DDBJ databases">
        <title>Evolution of pathogenesis and genome organization in the Tremellales.</title>
        <authorList>
            <person name="Cuomo C."/>
            <person name="Litvintseva A."/>
            <person name="Heitman J."/>
            <person name="Chen Y."/>
            <person name="Sun S."/>
            <person name="Springer D."/>
            <person name="Dromer F."/>
            <person name="Young S."/>
            <person name="Zeng Q."/>
            <person name="Chapman S."/>
            <person name="Gujja S."/>
            <person name="Saif S."/>
            <person name="Birren B."/>
        </authorList>
    </citation>
    <scope>NUCLEOTIDE SEQUENCE [LARGE SCALE GENOMIC DNA]</scope>
    <source>
        <strain evidence="5 6">CBS 7118</strain>
    </source>
</reference>
<evidence type="ECO:0000313" key="5">
    <source>
        <dbReference type="EMBL" id="ODN92810.1"/>
    </source>
</evidence>
<dbReference type="SMART" id="SM00916">
    <property type="entry name" value="L51_S25_CI-B8"/>
    <property type="match status" value="1"/>
</dbReference>
<dbReference type="Proteomes" id="UP000094819">
    <property type="component" value="Unassembled WGS sequence"/>
</dbReference>
<evidence type="ECO:0000256" key="1">
    <source>
        <dbReference type="ARBA" id="ARBA00004173"/>
    </source>
</evidence>
<accession>A0A1E3IW14</accession>